<keyword evidence="4" id="KW-0233">DNA recombination</keyword>
<reference evidence="5" key="1">
    <citation type="submission" date="2019-03" db="EMBL/GenBank/DDBJ databases">
        <title>Single cell metagenomics reveals metabolic interactions within the superorganism composed of flagellate Streblomastix strix and complex community of Bacteroidetes bacteria on its surface.</title>
        <authorList>
            <person name="Treitli S.C."/>
            <person name="Kolisko M."/>
            <person name="Husnik F."/>
            <person name="Keeling P."/>
            <person name="Hampl V."/>
        </authorList>
    </citation>
    <scope>NUCLEOTIDE SEQUENCE</scope>
    <source>
        <strain evidence="5">STM</strain>
    </source>
</reference>
<dbReference type="InterPro" id="IPR005063">
    <property type="entry name" value="Transposase_27"/>
</dbReference>
<dbReference type="EMBL" id="SNRY01000150">
    <property type="protein sequence ID" value="KAA6345918.1"/>
    <property type="molecule type" value="Genomic_DNA"/>
</dbReference>
<evidence type="ECO:0000313" key="5">
    <source>
        <dbReference type="EMBL" id="KAA6345918.1"/>
    </source>
</evidence>
<evidence type="ECO:0000256" key="3">
    <source>
        <dbReference type="ARBA" id="ARBA00022578"/>
    </source>
</evidence>
<dbReference type="GO" id="GO:0003677">
    <property type="term" value="F:DNA binding"/>
    <property type="evidence" value="ECO:0007669"/>
    <property type="project" value="InterPro"/>
</dbReference>
<dbReference type="GO" id="GO:0004803">
    <property type="term" value="F:transposase activity"/>
    <property type="evidence" value="ECO:0007669"/>
    <property type="project" value="InterPro"/>
</dbReference>
<name>A0A5J4SJ42_9ZZZZ</name>
<dbReference type="PANTHER" id="PTHR33293">
    <property type="entry name" value="INSERTION ELEMENT IS1 1 PROTEIN INSB-RELATED"/>
    <property type="match status" value="1"/>
</dbReference>
<dbReference type="GO" id="GO:0006313">
    <property type="term" value="P:DNA transposition"/>
    <property type="evidence" value="ECO:0007669"/>
    <property type="project" value="InterPro"/>
</dbReference>
<dbReference type="Pfam" id="PF03400">
    <property type="entry name" value="DDE_Tnp_IS1"/>
    <property type="match status" value="1"/>
</dbReference>
<protein>
    <recommendedName>
        <fullName evidence="6">IS1 transposase</fullName>
    </recommendedName>
</protein>
<evidence type="ECO:0000256" key="1">
    <source>
        <dbReference type="ARBA" id="ARBA00004091"/>
    </source>
</evidence>
<dbReference type="AlphaFoldDB" id="A0A5J4SJ42"/>
<proteinExistence type="inferred from homology"/>
<dbReference type="InterPro" id="IPR051354">
    <property type="entry name" value="Transposase_27_IS1"/>
</dbReference>
<gene>
    <name evidence="5" type="ORF">EZS27_006558</name>
</gene>
<accession>A0A5J4SJ42</accession>
<comment type="function">
    <text evidence="1">Absolutely required for transposition of IS1.</text>
</comment>
<evidence type="ECO:0000256" key="4">
    <source>
        <dbReference type="ARBA" id="ARBA00023172"/>
    </source>
</evidence>
<organism evidence="5">
    <name type="scientific">termite gut metagenome</name>
    <dbReference type="NCBI Taxonomy" id="433724"/>
    <lineage>
        <taxon>unclassified sequences</taxon>
        <taxon>metagenomes</taxon>
        <taxon>organismal metagenomes</taxon>
    </lineage>
</organism>
<evidence type="ECO:0008006" key="6">
    <source>
        <dbReference type="Google" id="ProtNLM"/>
    </source>
</evidence>
<dbReference type="PANTHER" id="PTHR33293:SF1">
    <property type="entry name" value="INSERTION ELEMENT IS1 1 PROTEIN INSB-RELATED"/>
    <property type="match status" value="1"/>
</dbReference>
<sequence>MNKIASDYYSPYEQFVPPEKHLQSKKETFTIEGTNSLFRHFLAWMRRKSKCYSKCKTMLELSFLLLIKLKNSPALQVVM</sequence>
<comment type="similarity">
    <text evidence="2">Belongs to the transposase 27 family.</text>
</comment>
<keyword evidence="3" id="KW-0815">Transposition</keyword>
<evidence type="ECO:0000256" key="2">
    <source>
        <dbReference type="ARBA" id="ARBA00008841"/>
    </source>
</evidence>
<comment type="caution">
    <text evidence="5">The sequence shown here is derived from an EMBL/GenBank/DDBJ whole genome shotgun (WGS) entry which is preliminary data.</text>
</comment>